<sequence>MAGFFTLFRRKLHHRGTPTAPFGRCFVCTQHVREARQEPGHPSPGYPFPAPVNEAHLSQAAFSRFLQVRFHRGFQVFRVKGVEVEAVLDGQNVRLGFVCVHR</sequence>
<dbReference type="Proteomes" id="UP000027284">
    <property type="component" value="Unassembled WGS sequence"/>
</dbReference>
<dbReference type="AlphaFoldDB" id="A0A062XY68"/>
<organism evidence="1 2">
    <name type="scientific">Thermoanaerobaculum aquaticum</name>
    <dbReference type="NCBI Taxonomy" id="1312852"/>
    <lineage>
        <taxon>Bacteria</taxon>
        <taxon>Pseudomonadati</taxon>
        <taxon>Acidobacteriota</taxon>
        <taxon>Thermoanaerobaculia</taxon>
        <taxon>Thermoanaerobaculales</taxon>
        <taxon>Thermoanaerobaculaceae</taxon>
        <taxon>Thermoanaerobaculum</taxon>
    </lineage>
</organism>
<keyword evidence="2" id="KW-1185">Reference proteome</keyword>
<name>A0A062XY68_9BACT</name>
<evidence type="ECO:0000313" key="2">
    <source>
        <dbReference type="Proteomes" id="UP000027284"/>
    </source>
</evidence>
<evidence type="ECO:0000313" key="1">
    <source>
        <dbReference type="EMBL" id="KDA53430.1"/>
    </source>
</evidence>
<protein>
    <submittedName>
        <fullName evidence="1">Uncharacterized protein</fullName>
    </submittedName>
</protein>
<accession>A0A062XY68</accession>
<dbReference type="EMBL" id="JMFG01000022">
    <property type="protein sequence ID" value="KDA53430.1"/>
    <property type="molecule type" value="Genomic_DNA"/>
</dbReference>
<proteinExistence type="predicted"/>
<gene>
    <name evidence="1" type="ORF">EG19_05770</name>
</gene>
<dbReference type="STRING" id="1312852.EG19_05770"/>
<comment type="caution">
    <text evidence="1">The sequence shown here is derived from an EMBL/GenBank/DDBJ whole genome shotgun (WGS) entry which is preliminary data.</text>
</comment>
<reference evidence="1 2" key="1">
    <citation type="submission" date="2014-04" db="EMBL/GenBank/DDBJ databases">
        <title>The Genome Sequence of Thermoanaerobaculum aquaticum MP-01, The First Cultivated Group 23 Acidobacterium.</title>
        <authorList>
            <person name="Stamps B.W."/>
            <person name="Losey N.A."/>
            <person name="Lawson P.A."/>
            <person name="Stevenson B.S."/>
        </authorList>
    </citation>
    <scope>NUCLEOTIDE SEQUENCE [LARGE SCALE GENOMIC DNA]</scope>
    <source>
        <strain evidence="1 2">MP-01</strain>
    </source>
</reference>